<name>A0A8T2UNR7_CERRI</name>
<evidence type="ECO:0000256" key="2">
    <source>
        <dbReference type="SAM" id="SignalP"/>
    </source>
</evidence>
<dbReference type="AlphaFoldDB" id="A0A8T2UNR7"/>
<feature type="transmembrane region" description="Helical" evidence="1">
    <location>
        <begin position="69"/>
        <end position="87"/>
    </location>
</feature>
<reference evidence="3" key="1">
    <citation type="submission" date="2021-08" db="EMBL/GenBank/DDBJ databases">
        <title>WGS assembly of Ceratopteris richardii.</title>
        <authorList>
            <person name="Marchant D.B."/>
            <person name="Chen G."/>
            <person name="Jenkins J."/>
            <person name="Shu S."/>
            <person name="Leebens-Mack J."/>
            <person name="Grimwood J."/>
            <person name="Schmutz J."/>
            <person name="Soltis P."/>
            <person name="Soltis D."/>
            <person name="Chen Z.-H."/>
        </authorList>
    </citation>
    <scope>NUCLEOTIDE SEQUENCE</scope>
    <source>
        <strain evidence="3">Whitten #5841</strain>
        <tissue evidence="3">Leaf</tissue>
    </source>
</reference>
<keyword evidence="1" id="KW-0472">Membrane</keyword>
<feature type="chain" id="PRO_5035859621" evidence="2">
    <location>
        <begin position="30"/>
        <end position="93"/>
    </location>
</feature>
<evidence type="ECO:0000313" key="3">
    <source>
        <dbReference type="EMBL" id="KAH7437042.1"/>
    </source>
</evidence>
<keyword evidence="2" id="KW-0732">Signal</keyword>
<keyword evidence="1" id="KW-0812">Transmembrane</keyword>
<evidence type="ECO:0000313" key="4">
    <source>
        <dbReference type="Proteomes" id="UP000825935"/>
    </source>
</evidence>
<proteinExistence type="predicted"/>
<keyword evidence="1" id="KW-1133">Transmembrane helix</keyword>
<accession>A0A8T2UNR7</accession>
<evidence type="ECO:0000256" key="1">
    <source>
        <dbReference type="SAM" id="Phobius"/>
    </source>
</evidence>
<feature type="signal peptide" evidence="2">
    <location>
        <begin position="1"/>
        <end position="29"/>
    </location>
</feature>
<dbReference type="Proteomes" id="UP000825935">
    <property type="component" value="Chromosome 5"/>
</dbReference>
<gene>
    <name evidence="3" type="ORF">KP509_05G053600</name>
</gene>
<sequence length="93" mass="9793">MAVPTKSLCGIVLLSFIVAHLFIEALCLASAHGNSSFDHLHAVKHTFYFDGSSGENANEVASHAAALKLPHAIFILLSALATLLVISNHSDAI</sequence>
<keyword evidence="4" id="KW-1185">Reference proteome</keyword>
<dbReference type="EMBL" id="CM035410">
    <property type="protein sequence ID" value="KAH7437042.1"/>
    <property type="molecule type" value="Genomic_DNA"/>
</dbReference>
<protein>
    <submittedName>
        <fullName evidence="3">Uncharacterized protein</fullName>
    </submittedName>
</protein>
<organism evidence="3 4">
    <name type="scientific">Ceratopteris richardii</name>
    <name type="common">Triangle waterfern</name>
    <dbReference type="NCBI Taxonomy" id="49495"/>
    <lineage>
        <taxon>Eukaryota</taxon>
        <taxon>Viridiplantae</taxon>
        <taxon>Streptophyta</taxon>
        <taxon>Embryophyta</taxon>
        <taxon>Tracheophyta</taxon>
        <taxon>Polypodiopsida</taxon>
        <taxon>Polypodiidae</taxon>
        <taxon>Polypodiales</taxon>
        <taxon>Pteridineae</taxon>
        <taxon>Pteridaceae</taxon>
        <taxon>Parkerioideae</taxon>
        <taxon>Ceratopteris</taxon>
    </lineage>
</organism>
<comment type="caution">
    <text evidence="3">The sequence shown here is derived from an EMBL/GenBank/DDBJ whole genome shotgun (WGS) entry which is preliminary data.</text>
</comment>